<comment type="caution">
    <text evidence="1">The sequence shown here is derived from an EMBL/GenBank/DDBJ whole genome shotgun (WGS) entry which is preliminary data.</text>
</comment>
<dbReference type="EMBL" id="JASNWA010000006">
    <property type="protein sequence ID" value="KAK3174714.1"/>
    <property type="molecule type" value="Genomic_DNA"/>
</dbReference>
<keyword evidence="2" id="KW-1185">Reference proteome</keyword>
<name>A0AAD9ZB04_9LECA</name>
<dbReference type="AlphaFoldDB" id="A0AAD9ZB04"/>
<gene>
    <name evidence="1" type="ORF">OEA41_001960</name>
</gene>
<reference evidence="1" key="1">
    <citation type="submission" date="2022-11" db="EMBL/GenBank/DDBJ databases">
        <title>Chromosomal genome sequence assembly and mating type (MAT) locus characterization of the leprose asexual lichenized fungus Lepraria neglecta (Nyl.) Erichsen.</title>
        <authorList>
            <person name="Allen J.L."/>
            <person name="Pfeffer B."/>
        </authorList>
    </citation>
    <scope>NUCLEOTIDE SEQUENCE</scope>
    <source>
        <strain evidence="1">Allen 5258</strain>
    </source>
</reference>
<sequence>MYIIQPIEDAVNAYFKTSDKAATNLNQTPPVCILGNMSRMTSNFQLSLELSNIFPIGSIVRHLSGSAYEQIMSFARELRKSGSDLLVEEDLAAIFGRARITREVEDVFKKDVLRDTAIVPIHEDSNSSLVLSVGSGPTVNRAITSKDRFYISTVIQLSLLGWVHGRASLASAITESMRRRYELNVEGATTDPSYEGVMGTLEACSSQTSSMNWNDYLQFVENRIQRTYPAYQHQEDYIILAPSTILASMDYLCMVQKWPESRKMTISSQRGLLTLIVWAHHLLGLSILIKGIPGGDIHFLNAEKRSPQLIIIWSLERDTPHLFQKDTPNVCLLDSEMEVILRTSSEDIELRELDACERLTLGKFGTVLLRREFSTTSSDESPVLLSAVQLVMAMAIIIVKKLGRSKDPSKTVAPSSIEHWQIFEAGSLIFDGLRIDSKAIDSYLDLVANTLSDKPSLESLPLPRALDAYLKKRHPNQTGLLPVNLRLMRLASVVVVMASVSGIGGCADLPILANLNVNQRSFVSSVQEKEGTILYDPAGLWQPFCRMLVGPHFTTEDSAMNENSFMVSDFGWTVYLPSFGDHDPASTNPERLFVRKGVPTNRKTGERKLRVRDIANLADFDEMMPCRHITDRGMTYVPRCLSRVIQRTEYYGSRQNAFHLDIAFKVEELVDREDDRKTFDLHMSYCKLHYGLWNTMLTPPCPHPKTDESSQCAVTKLGPGVAAGTGLDWKEEGEVDGEVPENVCVLLVRGDRRSRWLAVQNAAHSDVRSTMLRTPDCCDDCAVEAALAYPGKWAVIL</sequence>
<dbReference type="Proteomes" id="UP001276659">
    <property type="component" value="Unassembled WGS sequence"/>
</dbReference>
<accession>A0AAD9ZB04</accession>
<evidence type="ECO:0000313" key="1">
    <source>
        <dbReference type="EMBL" id="KAK3174714.1"/>
    </source>
</evidence>
<organism evidence="1 2">
    <name type="scientific">Lepraria neglecta</name>
    <dbReference type="NCBI Taxonomy" id="209136"/>
    <lineage>
        <taxon>Eukaryota</taxon>
        <taxon>Fungi</taxon>
        <taxon>Dikarya</taxon>
        <taxon>Ascomycota</taxon>
        <taxon>Pezizomycotina</taxon>
        <taxon>Lecanoromycetes</taxon>
        <taxon>OSLEUM clade</taxon>
        <taxon>Lecanoromycetidae</taxon>
        <taxon>Lecanorales</taxon>
        <taxon>Lecanorineae</taxon>
        <taxon>Stereocaulaceae</taxon>
        <taxon>Lepraria</taxon>
    </lineage>
</organism>
<proteinExistence type="predicted"/>
<evidence type="ECO:0000313" key="2">
    <source>
        <dbReference type="Proteomes" id="UP001276659"/>
    </source>
</evidence>
<protein>
    <submittedName>
        <fullName evidence="1">Uncharacterized protein</fullName>
    </submittedName>
</protein>